<dbReference type="Proteomes" id="UP000295132">
    <property type="component" value="Unassembled WGS sequence"/>
</dbReference>
<sequence length="99" mass="11428">MAPTELEKLETFLAESFSDGVSFRELRLSDEEVDYLLRRYPNASVLKSASLESEDHKAWYEVNLLPAYDAESKFEDIQKENERLKQEVEALKKALVTQG</sequence>
<keyword evidence="1" id="KW-0175">Coiled coil</keyword>
<evidence type="ECO:0000313" key="3">
    <source>
        <dbReference type="EMBL" id="TDK63881.1"/>
    </source>
</evidence>
<evidence type="ECO:0000256" key="1">
    <source>
        <dbReference type="SAM" id="Coils"/>
    </source>
</evidence>
<dbReference type="EMBL" id="JAVGVR010000001">
    <property type="protein sequence ID" value="MDQ6595278.1"/>
    <property type="molecule type" value="Genomic_DNA"/>
</dbReference>
<dbReference type="RefSeq" id="WP_133332841.1">
    <property type="nucleotide sequence ID" value="NZ_JAVGVR010000001.1"/>
</dbReference>
<evidence type="ECO:0000313" key="4">
    <source>
        <dbReference type="Proteomes" id="UP000295132"/>
    </source>
</evidence>
<dbReference type="Proteomes" id="UP001178888">
    <property type="component" value="Unassembled WGS sequence"/>
</dbReference>
<dbReference type="AlphaFoldDB" id="A0A4R5VX57"/>
<evidence type="ECO:0000313" key="5">
    <source>
        <dbReference type="Proteomes" id="UP001178888"/>
    </source>
</evidence>
<comment type="caution">
    <text evidence="3">The sequence shown here is derived from an EMBL/GenBank/DDBJ whole genome shotgun (WGS) entry which is preliminary data.</text>
</comment>
<reference evidence="2" key="2">
    <citation type="submission" date="2023-08" db="EMBL/GenBank/DDBJ databases">
        <title>Nitrogen cycling bacteria in agricultural field soils.</title>
        <authorList>
            <person name="Jang J."/>
        </authorList>
    </citation>
    <scope>NUCLEOTIDE SEQUENCE</scope>
    <source>
        <strain evidence="2">PS3-36</strain>
    </source>
</reference>
<protein>
    <recommendedName>
        <fullName evidence="6">Coil containing protein</fullName>
    </recommendedName>
</protein>
<evidence type="ECO:0000313" key="2">
    <source>
        <dbReference type="EMBL" id="MDQ6595278.1"/>
    </source>
</evidence>
<gene>
    <name evidence="3" type="ORF">E2K98_03145</name>
    <name evidence="2" type="ORF">RCG21_02195</name>
</gene>
<accession>A0A4R5VX57</accession>
<dbReference type="EMBL" id="SMYO01000002">
    <property type="protein sequence ID" value="TDK63881.1"/>
    <property type="molecule type" value="Genomic_DNA"/>
</dbReference>
<proteinExistence type="predicted"/>
<reference evidence="3 4" key="1">
    <citation type="submission" date="2019-03" db="EMBL/GenBank/DDBJ databases">
        <title>Bacillus niacini sp. nov. a Nicotinate-Metabolizing Mesophile Isolated from Soil.</title>
        <authorList>
            <person name="Zhang G."/>
        </authorList>
    </citation>
    <scope>NUCLEOTIDE SEQUENCE [LARGE SCALE GENOMIC DNA]</scope>
    <source>
        <strain evidence="3 4">WN066</strain>
    </source>
</reference>
<organism evidence="3 4">
    <name type="scientific">Bacillus salipaludis</name>
    <dbReference type="NCBI Taxonomy" id="2547811"/>
    <lineage>
        <taxon>Bacteria</taxon>
        <taxon>Bacillati</taxon>
        <taxon>Bacillota</taxon>
        <taxon>Bacilli</taxon>
        <taxon>Bacillales</taxon>
        <taxon>Bacillaceae</taxon>
        <taxon>Bacillus</taxon>
    </lineage>
</organism>
<feature type="coiled-coil region" evidence="1">
    <location>
        <begin position="67"/>
        <end position="94"/>
    </location>
</feature>
<keyword evidence="5" id="KW-1185">Reference proteome</keyword>
<name>A0A4R5VX57_9BACI</name>
<evidence type="ECO:0008006" key="6">
    <source>
        <dbReference type="Google" id="ProtNLM"/>
    </source>
</evidence>